<evidence type="ECO:0000313" key="3">
    <source>
        <dbReference type="Proteomes" id="UP000070133"/>
    </source>
</evidence>
<dbReference type="Proteomes" id="UP000070133">
    <property type="component" value="Unassembled WGS sequence"/>
</dbReference>
<accession>A0A139H827</accession>
<dbReference type="Pfam" id="PF00646">
    <property type="entry name" value="F-box"/>
    <property type="match status" value="1"/>
</dbReference>
<dbReference type="AlphaFoldDB" id="A0A139H827"/>
<dbReference type="InterPro" id="IPR001810">
    <property type="entry name" value="F-box_dom"/>
</dbReference>
<gene>
    <name evidence="2" type="ORF">AC578_10058</name>
</gene>
<proteinExistence type="predicted"/>
<evidence type="ECO:0000313" key="2">
    <source>
        <dbReference type="EMBL" id="KXS98623.1"/>
    </source>
</evidence>
<protein>
    <recommendedName>
        <fullName evidence="1">F-box domain-containing protein</fullName>
    </recommendedName>
</protein>
<dbReference type="EMBL" id="LFZN01000109">
    <property type="protein sequence ID" value="KXS98623.1"/>
    <property type="molecule type" value="Genomic_DNA"/>
</dbReference>
<reference evidence="2 3" key="1">
    <citation type="submission" date="2015-07" db="EMBL/GenBank/DDBJ databases">
        <title>Comparative genomics of the Sigatoka disease complex on banana suggests a link between parallel evolutionary changes in Pseudocercospora fijiensis and Pseudocercospora eumusae and increased virulence on the banana host.</title>
        <authorList>
            <person name="Chang T.-C."/>
            <person name="Salvucci A."/>
            <person name="Crous P.W."/>
            <person name="Stergiopoulos I."/>
        </authorList>
    </citation>
    <scope>NUCLEOTIDE SEQUENCE [LARGE SCALE GENOMIC DNA]</scope>
    <source>
        <strain evidence="2 3">CBS 114824</strain>
    </source>
</reference>
<keyword evidence="3" id="KW-1185">Reference proteome</keyword>
<sequence length="249" mass="28762">MATRQPRSRAPHVRRAAGYAVAARVFAIPELLENILDNLSMPELFIAQHICKHFKAVVVTSSLLKRKLFLSPTKHTKSWILEKKQGDEHNGSFKKTSPDMEPTLQNQDAVYVGAKLNPLLIADDAIHRTVWFKWAFSFAHMRHRKQIVAKIRHPFWSEPLKSAGDMFMTQPPAREVYFEVGDFWYGLETQRRSILVVTNTAGIKVKDVQAALRRIRKSHEESLCFISFDGMFFPTSTEDRTGIAEYWFW</sequence>
<name>A0A139H827_9PEZI</name>
<comment type="caution">
    <text evidence="2">The sequence shown here is derived from an EMBL/GenBank/DDBJ whole genome shotgun (WGS) entry which is preliminary data.</text>
</comment>
<feature type="domain" description="F-box" evidence="1">
    <location>
        <begin position="29"/>
        <end position="64"/>
    </location>
</feature>
<dbReference type="SUPFAM" id="SSF81383">
    <property type="entry name" value="F-box domain"/>
    <property type="match status" value="1"/>
</dbReference>
<dbReference type="InterPro" id="IPR036047">
    <property type="entry name" value="F-box-like_dom_sf"/>
</dbReference>
<dbReference type="OrthoDB" id="3800738at2759"/>
<organism evidence="2 3">
    <name type="scientific">Pseudocercospora eumusae</name>
    <dbReference type="NCBI Taxonomy" id="321146"/>
    <lineage>
        <taxon>Eukaryota</taxon>
        <taxon>Fungi</taxon>
        <taxon>Dikarya</taxon>
        <taxon>Ascomycota</taxon>
        <taxon>Pezizomycotina</taxon>
        <taxon>Dothideomycetes</taxon>
        <taxon>Dothideomycetidae</taxon>
        <taxon>Mycosphaerellales</taxon>
        <taxon>Mycosphaerellaceae</taxon>
        <taxon>Pseudocercospora</taxon>
    </lineage>
</organism>
<evidence type="ECO:0000259" key="1">
    <source>
        <dbReference type="Pfam" id="PF00646"/>
    </source>
</evidence>